<reference evidence="8 9" key="1">
    <citation type="submission" date="2019-02" db="EMBL/GenBank/DDBJ databases">
        <title>Planctomycetal bacteria perform biofilm scaping via a novel small molecule.</title>
        <authorList>
            <person name="Jeske O."/>
            <person name="Boedeker C."/>
            <person name="Wiegand S."/>
            <person name="Breitling P."/>
            <person name="Kallscheuer N."/>
            <person name="Jogler M."/>
            <person name="Rohde M."/>
            <person name="Petersen J."/>
            <person name="Medema M.H."/>
            <person name="Surup F."/>
            <person name="Jogler C."/>
        </authorList>
    </citation>
    <scope>NUCLEOTIDE SEQUENCE [LARGE SCALE GENOMIC DNA]</scope>
    <source>
        <strain evidence="8 9">Mal15</strain>
    </source>
</reference>
<organism evidence="8 9">
    <name type="scientific">Stieleria maiorica</name>
    <dbReference type="NCBI Taxonomy" id="2795974"/>
    <lineage>
        <taxon>Bacteria</taxon>
        <taxon>Pseudomonadati</taxon>
        <taxon>Planctomycetota</taxon>
        <taxon>Planctomycetia</taxon>
        <taxon>Pirellulales</taxon>
        <taxon>Pirellulaceae</taxon>
        <taxon>Stieleria</taxon>
    </lineage>
</organism>
<dbReference type="NCBIfam" id="NF003974">
    <property type="entry name" value="PRK05467.1-3"/>
    <property type="match status" value="1"/>
</dbReference>
<dbReference type="Proteomes" id="UP000321353">
    <property type="component" value="Chromosome"/>
</dbReference>
<dbReference type="HAMAP" id="MF_00657">
    <property type="entry name" value="Hydroxyl_YbiX"/>
    <property type="match status" value="1"/>
</dbReference>
<dbReference type="Pfam" id="PF13640">
    <property type="entry name" value="2OG-FeII_Oxy_3"/>
    <property type="match status" value="1"/>
</dbReference>
<gene>
    <name evidence="8" type="ORF">Mal15_29880</name>
</gene>
<feature type="domain" description="Fe2OG dioxygenase" evidence="7">
    <location>
        <begin position="78"/>
        <end position="175"/>
    </location>
</feature>
<evidence type="ECO:0000256" key="5">
    <source>
        <dbReference type="ARBA" id="ARBA00023002"/>
    </source>
</evidence>
<evidence type="ECO:0000256" key="3">
    <source>
        <dbReference type="ARBA" id="ARBA00022896"/>
    </source>
</evidence>
<comment type="cofactor">
    <cofactor evidence="1">
        <name>L-ascorbate</name>
        <dbReference type="ChEBI" id="CHEBI:38290"/>
    </cofactor>
</comment>
<accession>A0A5B9MFY5</accession>
<evidence type="ECO:0000256" key="2">
    <source>
        <dbReference type="ARBA" id="ARBA00022723"/>
    </source>
</evidence>
<dbReference type="SUPFAM" id="SSF51197">
    <property type="entry name" value="Clavaminate synthase-like"/>
    <property type="match status" value="1"/>
</dbReference>
<dbReference type="GO" id="GO:0006974">
    <property type="term" value="P:DNA damage response"/>
    <property type="evidence" value="ECO:0007669"/>
    <property type="project" value="TreeGrafter"/>
</dbReference>
<dbReference type="InterPro" id="IPR005123">
    <property type="entry name" value="Oxoglu/Fe-dep_dioxygenase_dom"/>
</dbReference>
<evidence type="ECO:0000256" key="4">
    <source>
        <dbReference type="ARBA" id="ARBA00022964"/>
    </source>
</evidence>
<dbReference type="RefSeq" id="WP_147868404.1">
    <property type="nucleotide sequence ID" value="NZ_CP036264.1"/>
</dbReference>
<dbReference type="InterPro" id="IPR044862">
    <property type="entry name" value="Pro_4_hyd_alph_FE2OG_OXY"/>
</dbReference>
<dbReference type="InterPro" id="IPR006620">
    <property type="entry name" value="Pro_4_hyd_alph"/>
</dbReference>
<dbReference type="NCBIfam" id="NF003975">
    <property type="entry name" value="PRK05467.1-4"/>
    <property type="match status" value="1"/>
</dbReference>
<dbReference type="GO" id="GO:0006879">
    <property type="term" value="P:intracellular iron ion homeostasis"/>
    <property type="evidence" value="ECO:0007669"/>
    <property type="project" value="TreeGrafter"/>
</dbReference>
<evidence type="ECO:0000259" key="7">
    <source>
        <dbReference type="PROSITE" id="PS51471"/>
    </source>
</evidence>
<dbReference type="GO" id="GO:0016706">
    <property type="term" value="F:2-oxoglutarate-dependent dioxygenase activity"/>
    <property type="evidence" value="ECO:0007669"/>
    <property type="project" value="InterPro"/>
</dbReference>
<dbReference type="GO" id="GO:0031418">
    <property type="term" value="F:L-ascorbic acid binding"/>
    <property type="evidence" value="ECO:0007669"/>
    <property type="project" value="UniProtKB-KW"/>
</dbReference>
<dbReference type="PROSITE" id="PS51471">
    <property type="entry name" value="FE2OG_OXY"/>
    <property type="match status" value="1"/>
</dbReference>
<dbReference type="EMBL" id="CP036264">
    <property type="protein sequence ID" value="QEF98930.1"/>
    <property type="molecule type" value="Genomic_DNA"/>
</dbReference>
<sequence>MLINVRNVLNSEQLSQMQRWLGEAEFQDGKLTAGKAAREVKQNLQASGGWQYAREAEKLIVSALQTSQPFLLSARPKVIAAPMFACYREGMSYGRHLDNPLMGRSHPLRTDVSVTVFLNDPDQYEGGQLVIESDAGPLSVKGNAGDAVVYPATTLHRVEPVTAGERLVAVTWVQSMVRSAEQRRILFDLSVLTSQLAESRHQSKELAEKCQFNLFRMWADV</sequence>
<dbReference type="PANTHER" id="PTHR41536">
    <property type="entry name" value="PKHD-TYPE HYDROXYLASE YBIX"/>
    <property type="match status" value="1"/>
</dbReference>
<protein>
    <submittedName>
        <fullName evidence="8">PKHD-type hydroxylase</fullName>
        <ecNumber evidence="8">1.14.11.-</ecNumber>
    </submittedName>
</protein>
<dbReference type="Gene3D" id="2.60.120.620">
    <property type="entry name" value="q2cbj1_9rhob like domain"/>
    <property type="match status" value="1"/>
</dbReference>
<evidence type="ECO:0000256" key="1">
    <source>
        <dbReference type="ARBA" id="ARBA00001961"/>
    </source>
</evidence>
<dbReference type="GO" id="GO:0005506">
    <property type="term" value="F:iron ion binding"/>
    <property type="evidence" value="ECO:0007669"/>
    <property type="project" value="InterPro"/>
</dbReference>
<evidence type="ECO:0000256" key="6">
    <source>
        <dbReference type="ARBA" id="ARBA00023004"/>
    </source>
</evidence>
<keyword evidence="5 8" id="KW-0560">Oxidoreductase</keyword>
<keyword evidence="9" id="KW-1185">Reference proteome</keyword>
<evidence type="ECO:0000313" key="9">
    <source>
        <dbReference type="Proteomes" id="UP000321353"/>
    </source>
</evidence>
<keyword evidence="2" id="KW-0479">Metal-binding</keyword>
<dbReference type="InterPro" id="IPR023550">
    <property type="entry name" value="PKHD_hydroxylase"/>
</dbReference>
<keyword evidence="6" id="KW-0408">Iron</keyword>
<dbReference type="SMART" id="SM00702">
    <property type="entry name" value="P4Hc"/>
    <property type="match status" value="1"/>
</dbReference>
<dbReference type="AlphaFoldDB" id="A0A5B9MFY5"/>
<keyword evidence="4" id="KW-0223">Dioxygenase</keyword>
<dbReference type="PANTHER" id="PTHR41536:SF1">
    <property type="entry name" value="PKHD-TYPE HYDROXYLASE YBIX"/>
    <property type="match status" value="1"/>
</dbReference>
<evidence type="ECO:0000313" key="8">
    <source>
        <dbReference type="EMBL" id="QEF98930.1"/>
    </source>
</evidence>
<dbReference type="KEGG" id="smam:Mal15_29880"/>
<name>A0A5B9MFY5_9BACT</name>
<proteinExistence type="inferred from homology"/>
<dbReference type="EC" id="1.14.11.-" evidence="8"/>
<keyword evidence="3" id="KW-0847">Vitamin C</keyword>